<name>A0ABS1UK22_9ACTN</name>
<feature type="transmembrane region" description="Helical" evidence="1">
    <location>
        <begin position="38"/>
        <end position="57"/>
    </location>
</feature>
<feature type="transmembrane region" description="Helical" evidence="1">
    <location>
        <begin position="7"/>
        <end position="26"/>
    </location>
</feature>
<comment type="caution">
    <text evidence="2">The sequence shown here is derived from an EMBL/GenBank/DDBJ whole genome shotgun (WGS) entry which is preliminary data.</text>
</comment>
<keyword evidence="1" id="KW-1133">Transmembrane helix</keyword>
<protein>
    <submittedName>
        <fullName evidence="2">Uncharacterized protein</fullName>
    </submittedName>
</protein>
<gene>
    <name evidence="2" type="ORF">JMF97_11020</name>
</gene>
<keyword evidence="3" id="KW-1185">Reference proteome</keyword>
<accession>A0ABS1UK22</accession>
<keyword evidence="1" id="KW-0472">Membrane</keyword>
<keyword evidence="1" id="KW-0812">Transmembrane</keyword>
<organism evidence="2 3">
    <name type="scientific">Micromonospora fiedleri</name>
    <dbReference type="NCBI Taxonomy" id="1157498"/>
    <lineage>
        <taxon>Bacteria</taxon>
        <taxon>Bacillati</taxon>
        <taxon>Actinomycetota</taxon>
        <taxon>Actinomycetes</taxon>
        <taxon>Micromonosporales</taxon>
        <taxon>Micromonosporaceae</taxon>
        <taxon>Micromonospora</taxon>
    </lineage>
</organism>
<dbReference type="Proteomes" id="UP000661193">
    <property type="component" value="Unassembled WGS sequence"/>
</dbReference>
<sequence>MRLWLRAPGLVVVGVLYVLGSLLVFADDSGRKGFLASPGQLVGAATVVLALIVLAALPRWRRRPAPGPGVDAPRPVLAGGWPWSATSA</sequence>
<evidence type="ECO:0000313" key="2">
    <source>
        <dbReference type="EMBL" id="MBL6276693.1"/>
    </source>
</evidence>
<evidence type="ECO:0000313" key="3">
    <source>
        <dbReference type="Proteomes" id="UP000661193"/>
    </source>
</evidence>
<dbReference type="RefSeq" id="WP_203221517.1">
    <property type="nucleotide sequence ID" value="NZ_JAETXL010000004.1"/>
</dbReference>
<dbReference type="EMBL" id="JAETXL010000004">
    <property type="protein sequence ID" value="MBL6276693.1"/>
    <property type="molecule type" value="Genomic_DNA"/>
</dbReference>
<evidence type="ECO:0000256" key="1">
    <source>
        <dbReference type="SAM" id="Phobius"/>
    </source>
</evidence>
<proteinExistence type="predicted"/>
<reference evidence="2 3" key="1">
    <citation type="submission" date="2021-01" db="EMBL/GenBank/DDBJ databases">
        <title>Genome sequencing of Micromonospora fiedleri MG-37.</title>
        <authorList>
            <person name="Moreland P.E.J."/>
            <person name="Stach J.E.M."/>
        </authorList>
    </citation>
    <scope>NUCLEOTIDE SEQUENCE [LARGE SCALE GENOMIC DNA]</scope>
    <source>
        <strain evidence="2 3">MG-37</strain>
    </source>
</reference>